<dbReference type="Proteomes" id="UP000324897">
    <property type="component" value="Unassembled WGS sequence"/>
</dbReference>
<keyword evidence="3" id="KW-1185">Reference proteome</keyword>
<gene>
    <name evidence="2" type="ORF">EJB05_30604</name>
</gene>
<evidence type="ECO:0000256" key="1">
    <source>
        <dbReference type="SAM" id="MobiDB-lite"/>
    </source>
</evidence>
<protein>
    <submittedName>
        <fullName evidence="2">Uncharacterized protein</fullName>
    </submittedName>
</protein>
<sequence length="209" mass="22796">MEKTSALGYPASKTDLEKTSAIRLPQAAASPSSMLEKGGSMERSTTPWASPGSPLQKGASMDQSSKEERKDSGGCGSDCGRKRVRSFSEWLEKEEAWQQEQTAQLQDMYPDYKHGTYFDSDDEADFDFLIPSVDEELMALVVPPVDPLPQEAIPPPHQIVEPAKVCSEQEVPLVEGDGRVKDPVATQAAVDGDGWVTVRKTIGARRIGK</sequence>
<feature type="non-terminal residue" evidence="2">
    <location>
        <position position="1"/>
    </location>
</feature>
<reference evidence="2 3" key="1">
    <citation type="journal article" date="2019" name="Sci. Rep.">
        <title>A high-quality genome of Eragrostis curvula grass provides insights into Poaceae evolution and supports new strategies to enhance forage quality.</title>
        <authorList>
            <person name="Carballo J."/>
            <person name="Santos B.A.C.M."/>
            <person name="Zappacosta D."/>
            <person name="Garbus I."/>
            <person name="Selva J.P."/>
            <person name="Gallo C.A."/>
            <person name="Diaz A."/>
            <person name="Albertini E."/>
            <person name="Caccamo M."/>
            <person name="Echenique V."/>
        </authorList>
    </citation>
    <scope>NUCLEOTIDE SEQUENCE [LARGE SCALE GENOMIC DNA]</scope>
    <source>
        <strain evidence="3">cv. Victoria</strain>
        <tissue evidence="2">Leaf</tissue>
    </source>
</reference>
<dbReference type="EMBL" id="RWGY01000026">
    <property type="protein sequence ID" value="TVU20995.1"/>
    <property type="molecule type" value="Genomic_DNA"/>
</dbReference>
<organism evidence="2 3">
    <name type="scientific">Eragrostis curvula</name>
    <name type="common">weeping love grass</name>
    <dbReference type="NCBI Taxonomy" id="38414"/>
    <lineage>
        <taxon>Eukaryota</taxon>
        <taxon>Viridiplantae</taxon>
        <taxon>Streptophyta</taxon>
        <taxon>Embryophyta</taxon>
        <taxon>Tracheophyta</taxon>
        <taxon>Spermatophyta</taxon>
        <taxon>Magnoliopsida</taxon>
        <taxon>Liliopsida</taxon>
        <taxon>Poales</taxon>
        <taxon>Poaceae</taxon>
        <taxon>PACMAD clade</taxon>
        <taxon>Chloridoideae</taxon>
        <taxon>Eragrostideae</taxon>
        <taxon>Eragrostidinae</taxon>
        <taxon>Eragrostis</taxon>
    </lineage>
</organism>
<comment type="caution">
    <text evidence="2">The sequence shown here is derived from an EMBL/GenBank/DDBJ whole genome shotgun (WGS) entry which is preliminary data.</text>
</comment>
<proteinExistence type="predicted"/>
<name>A0A5J9UBD7_9POAL</name>
<feature type="region of interest" description="Disordered" evidence="1">
    <location>
        <begin position="1"/>
        <end position="81"/>
    </location>
</feature>
<evidence type="ECO:0000313" key="3">
    <source>
        <dbReference type="Proteomes" id="UP000324897"/>
    </source>
</evidence>
<dbReference type="AlphaFoldDB" id="A0A5J9UBD7"/>
<dbReference type="Gramene" id="TVU20995">
    <property type="protein sequence ID" value="TVU20995"/>
    <property type="gene ID" value="EJB05_30604"/>
</dbReference>
<evidence type="ECO:0000313" key="2">
    <source>
        <dbReference type="EMBL" id="TVU20995.1"/>
    </source>
</evidence>
<accession>A0A5J9UBD7</accession>